<keyword evidence="6" id="KW-1185">Reference proteome</keyword>
<dbReference type="AlphaFoldDB" id="A0A7J7ELC8"/>
<dbReference type="Pfam" id="PF07686">
    <property type="entry name" value="V-set"/>
    <property type="match status" value="1"/>
</dbReference>
<evidence type="ECO:0000313" key="6">
    <source>
        <dbReference type="Proteomes" id="UP000551758"/>
    </source>
</evidence>
<sequence>MGYISYSGSTNYNLSLKSCISISRDTSKNQFSLQLSSVTTQDTAMYYCAIDTLRGSQCEPRHKPSCRETGRLGCNGNAVGWIRQAPGKWLERVGIKWSGRSTNYNPTLKS</sequence>
<comment type="caution">
    <text evidence="5">The sequence shown here is derived from an EMBL/GenBank/DDBJ whole genome shotgun (WGS) entry which is preliminary data.</text>
</comment>
<dbReference type="EMBL" id="JACDTQ010002713">
    <property type="protein sequence ID" value="KAF5916434.1"/>
    <property type="molecule type" value="Genomic_DNA"/>
</dbReference>
<gene>
    <name evidence="5" type="ORF">HPG69_006838</name>
</gene>
<dbReference type="SUPFAM" id="SSF48726">
    <property type="entry name" value="Immunoglobulin"/>
    <property type="match status" value="2"/>
</dbReference>
<name>A0A7J7ELC8_DICBM</name>
<evidence type="ECO:0000259" key="4">
    <source>
        <dbReference type="Pfam" id="PF07686"/>
    </source>
</evidence>
<dbReference type="PANTHER" id="PTHR23266">
    <property type="entry name" value="IMMUNOGLOBULIN HEAVY CHAIN"/>
    <property type="match status" value="1"/>
</dbReference>
<evidence type="ECO:0000256" key="3">
    <source>
        <dbReference type="ARBA" id="ARBA00043265"/>
    </source>
</evidence>
<evidence type="ECO:0000256" key="2">
    <source>
        <dbReference type="ARBA" id="ARBA00023130"/>
    </source>
</evidence>
<keyword evidence="3" id="KW-1280">Immunoglobulin</keyword>
<proteinExistence type="predicted"/>
<reference evidence="5 6" key="1">
    <citation type="journal article" date="2020" name="Mol. Biol. Evol.">
        <title>Interspecific Gene Flow and the Evolution of Specialization in Black and White Rhinoceros.</title>
        <authorList>
            <person name="Moodley Y."/>
            <person name="Westbury M.V."/>
            <person name="Russo I.M."/>
            <person name="Gopalakrishnan S."/>
            <person name="Rakotoarivelo A."/>
            <person name="Olsen R.A."/>
            <person name="Prost S."/>
            <person name="Tunstall T."/>
            <person name="Ryder O.A."/>
            <person name="Dalen L."/>
            <person name="Bruford M.W."/>
        </authorList>
    </citation>
    <scope>NUCLEOTIDE SEQUENCE [LARGE SCALE GENOMIC DNA]</scope>
    <source>
        <strain evidence="5">SBR-YM</strain>
        <tissue evidence="5">Skin</tissue>
    </source>
</reference>
<feature type="domain" description="Immunoglobulin V-set" evidence="4">
    <location>
        <begin position="11"/>
        <end position="50"/>
    </location>
</feature>
<evidence type="ECO:0000313" key="5">
    <source>
        <dbReference type="EMBL" id="KAF5916434.1"/>
    </source>
</evidence>
<dbReference type="Proteomes" id="UP000551758">
    <property type="component" value="Unassembled WGS sequence"/>
</dbReference>
<dbReference type="InterPro" id="IPR036179">
    <property type="entry name" value="Ig-like_dom_sf"/>
</dbReference>
<evidence type="ECO:0000256" key="1">
    <source>
        <dbReference type="ARBA" id="ARBA00022859"/>
    </source>
</evidence>
<dbReference type="InterPro" id="IPR050199">
    <property type="entry name" value="IgHV"/>
</dbReference>
<keyword evidence="1" id="KW-0391">Immunity</keyword>
<dbReference type="InterPro" id="IPR013783">
    <property type="entry name" value="Ig-like_fold"/>
</dbReference>
<organism evidence="5 6">
    <name type="scientific">Diceros bicornis minor</name>
    <name type="common">South-central black rhinoceros</name>
    <dbReference type="NCBI Taxonomy" id="77932"/>
    <lineage>
        <taxon>Eukaryota</taxon>
        <taxon>Metazoa</taxon>
        <taxon>Chordata</taxon>
        <taxon>Craniata</taxon>
        <taxon>Vertebrata</taxon>
        <taxon>Euteleostomi</taxon>
        <taxon>Mammalia</taxon>
        <taxon>Eutheria</taxon>
        <taxon>Laurasiatheria</taxon>
        <taxon>Perissodactyla</taxon>
        <taxon>Rhinocerotidae</taxon>
        <taxon>Diceros</taxon>
    </lineage>
</organism>
<keyword evidence="2" id="KW-1064">Adaptive immunity</keyword>
<dbReference type="InterPro" id="IPR013106">
    <property type="entry name" value="Ig_V-set"/>
</dbReference>
<protein>
    <recommendedName>
        <fullName evidence="4">Immunoglobulin V-set domain-containing protein</fullName>
    </recommendedName>
</protein>
<dbReference type="GO" id="GO:0019814">
    <property type="term" value="C:immunoglobulin complex"/>
    <property type="evidence" value="ECO:0007669"/>
    <property type="project" value="UniProtKB-KW"/>
</dbReference>
<dbReference type="GO" id="GO:0002250">
    <property type="term" value="P:adaptive immune response"/>
    <property type="evidence" value="ECO:0007669"/>
    <property type="project" value="UniProtKB-KW"/>
</dbReference>
<accession>A0A7J7ELC8</accession>
<dbReference type="Gene3D" id="2.60.40.10">
    <property type="entry name" value="Immunoglobulins"/>
    <property type="match status" value="1"/>
</dbReference>
<dbReference type="GO" id="GO:0005576">
    <property type="term" value="C:extracellular region"/>
    <property type="evidence" value="ECO:0007669"/>
    <property type="project" value="UniProtKB-ARBA"/>
</dbReference>